<gene>
    <name evidence="16" type="ORF">SAMN02745190_02452</name>
</gene>
<evidence type="ECO:0000259" key="15">
    <source>
        <dbReference type="Pfam" id="PF01207"/>
    </source>
</evidence>
<keyword evidence="7" id="KW-0521">NADP</keyword>
<dbReference type="InterPro" id="IPR024036">
    <property type="entry name" value="tRNA-dHydroUridine_Synthase_C"/>
</dbReference>
<dbReference type="GO" id="GO:0017150">
    <property type="term" value="F:tRNA dihydrouridine synthase activity"/>
    <property type="evidence" value="ECO:0007669"/>
    <property type="project" value="InterPro"/>
</dbReference>
<evidence type="ECO:0000256" key="8">
    <source>
        <dbReference type="ARBA" id="ARBA00022884"/>
    </source>
</evidence>
<dbReference type="PANTHER" id="PTHR45846:SF1">
    <property type="entry name" value="TRNA-DIHYDROURIDINE(47) SYNTHASE [NAD(P)(+)]-LIKE"/>
    <property type="match status" value="1"/>
</dbReference>
<evidence type="ECO:0000256" key="10">
    <source>
        <dbReference type="ARBA" id="ARBA00048205"/>
    </source>
</evidence>
<proteinExistence type="inferred from homology"/>
<comment type="cofactor">
    <cofactor evidence="1 12 14">
        <name>FMN</name>
        <dbReference type="ChEBI" id="CHEBI:58210"/>
    </cofactor>
</comment>
<dbReference type="EC" id="1.3.1.-" evidence="12"/>
<keyword evidence="14" id="KW-0547">Nucleotide-binding</keyword>
<dbReference type="GO" id="GO:0050660">
    <property type="term" value="F:flavin adenine dinucleotide binding"/>
    <property type="evidence" value="ECO:0007669"/>
    <property type="project" value="InterPro"/>
</dbReference>
<comment type="catalytic activity">
    <reaction evidence="11">
        <text>a 5,6-dihydrouridine in tRNA + NAD(+) = a uridine in tRNA + NADH + H(+)</text>
        <dbReference type="Rhea" id="RHEA:54452"/>
        <dbReference type="Rhea" id="RHEA-COMP:13339"/>
        <dbReference type="Rhea" id="RHEA-COMP:13887"/>
        <dbReference type="ChEBI" id="CHEBI:15378"/>
        <dbReference type="ChEBI" id="CHEBI:57540"/>
        <dbReference type="ChEBI" id="CHEBI:57945"/>
        <dbReference type="ChEBI" id="CHEBI:65315"/>
        <dbReference type="ChEBI" id="CHEBI:74443"/>
    </reaction>
</comment>
<dbReference type="SUPFAM" id="SSF51395">
    <property type="entry name" value="FMN-linked oxidoreductases"/>
    <property type="match status" value="1"/>
</dbReference>
<feature type="binding site" evidence="14">
    <location>
        <begin position="16"/>
        <end position="18"/>
    </location>
    <ligand>
        <name>FMN</name>
        <dbReference type="ChEBI" id="CHEBI:58210"/>
    </ligand>
</feature>
<feature type="active site" description="Proton donor" evidence="13">
    <location>
        <position position="101"/>
    </location>
</feature>
<feature type="binding site" evidence="14">
    <location>
        <position position="140"/>
    </location>
    <ligand>
        <name>FMN</name>
        <dbReference type="ChEBI" id="CHEBI:58210"/>
    </ligand>
</feature>
<dbReference type="InterPro" id="IPR035587">
    <property type="entry name" value="DUS-like_FMN-bd"/>
</dbReference>
<evidence type="ECO:0000256" key="11">
    <source>
        <dbReference type="ARBA" id="ARBA00048802"/>
    </source>
</evidence>
<keyword evidence="17" id="KW-1185">Reference proteome</keyword>
<feature type="domain" description="DUS-like FMN-binding" evidence="15">
    <location>
        <begin position="14"/>
        <end position="312"/>
    </location>
</feature>
<dbReference type="PANTHER" id="PTHR45846">
    <property type="entry name" value="TRNA-DIHYDROURIDINE(47) SYNTHASE [NAD(P)(+)]-LIKE"/>
    <property type="match status" value="1"/>
</dbReference>
<dbReference type="InterPro" id="IPR004652">
    <property type="entry name" value="DusB-like"/>
</dbReference>
<reference evidence="16 17" key="1">
    <citation type="submission" date="2016-11" db="EMBL/GenBank/DDBJ databases">
        <authorList>
            <person name="Jaros S."/>
            <person name="Januszkiewicz K."/>
            <person name="Wedrychowicz H."/>
        </authorList>
    </citation>
    <scope>NUCLEOTIDE SEQUENCE [LARGE SCALE GENOMIC DNA]</scope>
    <source>
        <strain evidence="16 17">DSM 10502</strain>
    </source>
</reference>
<keyword evidence="9 12" id="KW-0560">Oxidoreductase</keyword>
<protein>
    <recommendedName>
        <fullName evidence="12">tRNA-dihydrouridine synthase</fullName>
        <ecNumber evidence="12">1.3.1.-</ecNumber>
    </recommendedName>
</protein>
<comment type="function">
    <text evidence="2 12">Catalyzes the synthesis of 5,6-dihydrouridine (D), a modified base found in the D-loop of most tRNAs, via the reduction of the C5-C6 double bond in target uridines.</text>
</comment>
<keyword evidence="8" id="KW-0694">RNA-binding</keyword>
<dbReference type="STRING" id="1123243.SAMN02745190_02452"/>
<dbReference type="PROSITE" id="PS01136">
    <property type="entry name" value="UPF0034"/>
    <property type="match status" value="1"/>
</dbReference>
<dbReference type="NCBIfam" id="TIGR00737">
    <property type="entry name" value="nifR3_yhdG"/>
    <property type="match status" value="1"/>
</dbReference>
<evidence type="ECO:0000256" key="4">
    <source>
        <dbReference type="ARBA" id="ARBA00022630"/>
    </source>
</evidence>
<name>A0A1M5AXA2_9FIRM</name>
<comment type="catalytic activity">
    <reaction evidence="10">
        <text>a 5,6-dihydrouridine in tRNA + NADP(+) = a uridine in tRNA + NADPH + H(+)</text>
        <dbReference type="Rhea" id="RHEA:23624"/>
        <dbReference type="Rhea" id="RHEA-COMP:13339"/>
        <dbReference type="Rhea" id="RHEA-COMP:13887"/>
        <dbReference type="ChEBI" id="CHEBI:15378"/>
        <dbReference type="ChEBI" id="CHEBI:57783"/>
        <dbReference type="ChEBI" id="CHEBI:58349"/>
        <dbReference type="ChEBI" id="CHEBI:65315"/>
        <dbReference type="ChEBI" id="CHEBI:74443"/>
    </reaction>
</comment>
<keyword evidence="5 12" id="KW-0288">FMN</keyword>
<dbReference type="InterPro" id="IPR001269">
    <property type="entry name" value="DUS_fam"/>
</dbReference>
<feature type="binding site" evidence="14">
    <location>
        <position position="70"/>
    </location>
    <ligand>
        <name>FMN</name>
        <dbReference type="ChEBI" id="CHEBI:58210"/>
    </ligand>
</feature>
<evidence type="ECO:0000256" key="7">
    <source>
        <dbReference type="ARBA" id="ARBA00022857"/>
    </source>
</evidence>
<feature type="binding site" evidence="14">
    <location>
        <begin position="225"/>
        <end position="226"/>
    </location>
    <ligand>
        <name>FMN</name>
        <dbReference type="ChEBI" id="CHEBI:58210"/>
    </ligand>
</feature>
<sequence>MKIGNLDFPVPVFLAPMAGVTDTPYCVLAREMGCAMVYSEMVSVLGINFRNENTCNMLKTVPEERPLAMQLFGAEPGPVAKAAAYVEELGCADVIDFNMGCPAPKIVKNRAGSALLLDPERAQAILTEMRKAVKMPVTVKMRIGFDENHINAVEMAKRAEAAGVDAIAVHGRTREQYYKGHSDWDMIAKVKEAVSIPVIANGDVRTTDDLARIFRQTKCDGVMIGRAAQGNPWIFRTFHEFLTTGTVPPPPTLEERGALIMRHLDMLVEWKGDYIGSREMRKHATWYTKGLKGGAFLREAFNRAETREDFSRIVHDMISRGEEQKEGLR</sequence>
<evidence type="ECO:0000313" key="17">
    <source>
        <dbReference type="Proteomes" id="UP000184404"/>
    </source>
</evidence>
<evidence type="ECO:0000256" key="12">
    <source>
        <dbReference type="PIRNR" id="PIRNR006621"/>
    </source>
</evidence>
<dbReference type="EMBL" id="FQUG01000015">
    <property type="protein sequence ID" value="SHF34911.1"/>
    <property type="molecule type" value="Genomic_DNA"/>
</dbReference>
<dbReference type="OrthoDB" id="9764501at2"/>
<evidence type="ECO:0000256" key="3">
    <source>
        <dbReference type="ARBA" id="ARBA00022555"/>
    </source>
</evidence>
<feature type="binding site" evidence="14">
    <location>
        <position position="170"/>
    </location>
    <ligand>
        <name>FMN</name>
        <dbReference type="ChEBI" id="CHEBI:58210"/>
    </ligand>
</feature>
<dbReference type="Gene3D" id="1.10.1200.80">
    <property type="entry name" value="Putative flavin oxidoreducatase, domain 2"/>
    <property type="match status" value="1"/>
</dbReference>
<evidence type="ECO:0000256" key="13">
    <source>
        <dbReference type="PIRSR" id="PIRSR006621-1"/>
    </source>
</evidence>
<comment type="similarity">
    <text evidence="12">Belongs to the dus family.</text>
</comment>
<evidence type="ECO:0000256" key="9">
    <source>
        <dbReference type="ARBA" id="ARBA00023002"/>
    </source>
</evidence>
<organism evidence="16 17">
    <name type="scientific">Schwartzia succinivorans DSM 10502</name>
    <dbReference type="NCBI Taxonomy" id="1123243"/>
    <lineage>
        <taxon>Bacteria</taxon>
        <taxon>Bacillati</taxon>
        <taxon>Bacillota</taxon>
        <taxon>Negativicutes</taxon>
        <taxon>Selenomonadales</taxon>
        <taxon>Selenomonadaceae</taxon>
        <taxon>Schwartzia</taxon>
    </lineage>
</organism>
<dbReference type="AlphaFoldDB" id="A0A1M5AXA2"/>
<evidence type="ECO:0000256" key="2">
    <source>
        <dbReference type="ARBA" id="ARBA00002790"/>
    </source>
</evidence>
<evidence type="ECO:0000313" key="16">
    <source>
        <dbReference type="EMBL" id="SHF34911.1"/>
    </source>
</evidence>
<dbReference type="RefSeq" id="WP_072936536.1">
    <property type="nucleotide sequence ID" value="NZ_FQUG01000015.1"/>
</dbReference>
<dbReference type="Proteomes" id="UP000184404">
    <property type="component" value="Unassembled WGS sequence"/>
</dbReference>
<evidence type="ECO:0000256" key="1">
    <source>
        <dbReference type="ARBA" id="ARBA00001917"/>
    </source>
</evidence>
<keyword evidence="3" id="KW-0820">tRNA-binding</keyword>
<accession>A0A1M5AXA2</accession>
<keyword evidence="6 12" id="KW-0819">tRNA processing</keyword>
<dbReference type="PIRSF" id="PIRSF006621">
    <property type="entry name" value="Dus"/>
    <property type="match status" value="1"/>
</dbReference>
<dbReference type="GO" id="GO:0000049">
    <property type="term" value="F:tRNA binding"/>
    <property type="evidence" value="ECO:0007669"/>
    <property type="project" value="UniProtKB-KW"/>
</dbReference>
<dbReference type="Gene3D" id="3.20.20.70">
    <property type="entry name" value="Aldolase class I"/>
    <property type="match status" value="1"/>
</dbReference>
<evidence type="ECO:0000256" key="5">
    <source>
        <dbReference type="ARBA" id="ARBA00022643"/>
    </source>
</evidence>
<dbReference type="Pfam" id="PF01207">
    <property type="entry name" value="Dus"/>
    <property type="match status" value="1"/>
</dbReference>
<dbReference type="InterPro" id="IPR013785">
    <property type="entry name" value="Aldolase_TIM"/>
</dbReference>
<evidence type="ECO:0000256" key="6">
    <source>
        <dbReference type="ARBA" id="ARBA00022694"/>
    </source>
</evidence>
<dbReference type="InterPro" id="IPR018517">
    <property type="entry name" value="tRNA_hU_synthase_CS"/>
</dbReference>
<dbReference type="CDD" id="cd02801">
    <property type="entry name" value="DUS_like_FMN"/>
    <property type="match status" value="1"/>
</dbReference>
<evidence type="ECO:0000256" key="14">
    <source>
        <dbReference type="PIRSR" id="PIRSR006621-2"/>
    </source>
</evidence>
<keyword evidence="4 12" id="KW-0285">Flavoprotein</keyword>